<dbReference type="OrthoDB" id="3172332at2759"/>
<feature type="region of interest" description="Disordered" evidence="7">
    <location>
        <begin position="454"/>
        <end position="499"/>
    </location>
</feature>
<dbReference type="InterPro" id="IPR021858">
    <property type="entry name" value="Fun_TF"/>
</dbReference>
<evidence type="ECO:0000256" key="7">
    <source>
        <dbReference type="SAM" id="MobiDB-lite"/>
    </source>
</evidence>
<dbReference type="InterPro" id="IPR036864">
    <property type="entry name" value="Zn2-C6_fun-type_DNA-bd_sf"/>
</dbReference>
<reference evidence="9" key="1">
    <citation type="journal article" date="2021" name="Nat. Commun.">
        <title>Genetic determinants of endophytism in the Arabidopsis root mycobiome.</title>
        <authorList>
            <person name="Mesny F."/>
            <person name="Miyauchi S."/>
            <person name="Thiergart T."/>
            <person name="Pickel B."/>
            <person name="Atanasova L."/>
            <person name="Karlsson M."/>
            <person name="Huettel B."/>
            <person name="Barry K.W."/>
            <person name="Haridas S."/>
            <person name="Chen C."/>
            <person name="Bauer D."/>
            <person name="Andreopoulos W."/>
            <person name="Pangilinan J."/>
            <person name="LaButti K."/>
            <person name="Riley R."/>
            <person name="Lipzen A."/>
            <person name="Clum A."/>
            <person name="Drula E."/>
            <person name="Henrissat B."/>
            <person name="Kohler A."/>
            <person name="Grigoriev I.V."/>
            <person name="Martin F.M."/>
            <person name="Hacquard S."/>
        </authorList>
    </citation>
    <scope>NUCLEOTIDE SEQUENCE</scope>
    <source>
        <strain evidence="9">MPI-CAGE-CH-0230</strain>
    </source>
</reference>
<comment type="caution">
    <text evidence="9">The sequence shown here is derived from an EMBL/GenBank/DDBJ whole genome shotgun (WGS) entry which is preliminary data.</text>
</comment>
<sequence length="682" mass="76145">MPTSSLNRKAGAPSRRRVKSGCQTCRARKVKCDEAFPQCRRCQAGGFDCAGYGIWGGGGSSRRIKEDAVDISDTLQRAPRRVAEEKNRGLPLLMPSWVPGLSSIDESDRPLYTWFRERATLKLLHSTGHDFWAHIVLPAAHSEPLLLHACLALSSAHKRGLLSFPGTTFATTDTPAHLHTQTLQHYVKAVKHLRREANPASHDPNNGSESLQLTLIVCIVFVTIDLFRGHFQSARIHMQNGIRLLLLYQNLDYTTTEVTTLKPCRRQADFWIVQTYLSAQTQLGLLSLPECWPLVVPSETVVLPQAFKTPLESWCCLQAIFAHIFQFQRASRAAARVEPGLEGGALATGQAVQPDRLAVMALLQEQKRAIQTQLDAWLATVQASDRVLGRACETSIESAKYYSITRAYHIQACIMLARAADNGSEADDEMAYDLQHTNQLRTILEHMVGLSRMSREAMQRRRQQQQPQQRQEQNHSSNGATESSSSPSGSSASFSSVSTPSTTAPASPISLLYDHDKVQGLASAPGVFTADILHSFIDCGWIPALFFLATKCRVHRIRHQAARLLGASHHREGLWDSRITALAARKVIDLEERGFYEKIGYDPDKVAYELYELPTRYDLTLPRIPAERRFRDARLVTAGEPVEAVMLMGRGGLRSDKRTAEKWDAERCIAVYDVASQRWQDN</sequence>
<gene>
    <name evidence="9" type="ORF">B0I36DRAFT_368215</name>
</gene>
<dbReference type="RefSeq" id="XP_046006440.1">
    <property type="nucleotide sequence ID" value="XM_046159584.1"/>
</dbReference>
<dbReference type="Pfam" id="PF11951">
    <property type="entry name" value="Fungal_trans_2"/>
    <property type="match status" value="1"/>
</dbReference>
<dbReference type="Proteomes" id="UP000756346">
    <property type="component" value="Unassembled WGS sequence"/>
</dbReference>
<evidence type="ECO:0000256" key="2">
    <source>
        <dbReference type="ARBA" id="ARBA00022833"/>
    </source>
</evidence>
<evidence type="ECO:0000256" key="3">
    <source>
        <dbReference type="ARBA" id="ARBA00023015"/>
    </source>
</evidence>
<dbReference type="PANTHER" id="PTHR36206:SF16">
    <property type="entry name" value="TRANSCRIPTION FACTOR DOMAIN-CONTAINING PROTEIN-RELATED"/>
    <property type="match status" value="1"/>
</dbReference>
<dbReference type="CDD" id="cd00067">
    <property type="entry name" value="GAL4"/>
    <property type="match status" value="1"/>
</dbReference>
<keyword evidence="1" id="KW-0479">Metal-binding</keyword>
<evidence type="ECO:0000259" key="8">
    <source>
        <dbReference type="PROSITE" id="PS50048"/>
    </source>
</evidence>
<keyword evidence="4" id="KW-0238">DNA-binding</keyword>
<keyword evidence="5" id="KW-0804">Transcription</keyword>
<dbReference type="GeneID" id="70189130"/>
<keyword evidence="2" id="KW-0862">Zinc</keyword>
<evidence type="ECO:0000256" key="4">
    <source>
        <dbReference type="ARBA" id="ARBA00023125"/>
    </source>
</evidence>
<feature type="domain" description="Zn(2)-C6 fungal-type" evidence="8">
    <location>
        <begin position="21"/>
        <end position="49"/>
    </location>
</feature>
<dbReference type="AlphaFoldDB" id="A0A9P8XU62"/>
<organism evidence="9 10">
    <name type="scientific">Microdochium trichocladiopsis</name>
    <dbReference type="NCBI Taxonomy" id="1682393"/>
    <lineage>
        <taxon>Eukaryota</taxon>
        <taxon>Fungi</taxon>
        <taxon>Dikarya</taxon>
        <taxon>Ascomycota</taxon>
        <taxon>Pezizomycotina</taxon>
        <taxon>Sordariomycetes</taxon>
        <taxon>Xylariomycetidae</taxon>
        <taxon>Xylariales</taxon>
        <taxon>Microdochiaceae</taxon>
        <taxon>Microdochium</taxon>
    </lineage>
</organism>
<proteinExistence type="predicted"/>
<dbReference type="PROSITE" id="PS50048">
    <property type="entry name" value="ZN2_CY6_FUNGAL_2"/>
    <property type="match status" value="1"/>
</dbReference>
<keyword evidence="10" id="KW-1185">Reference proteome</keyword>
<dbReference type="SUPFAM" id="SSF57701">
    <property type="entry name" value="Zn2/Cys6 DNA-binding domain"/>
    <property type="match status" value="1"/>
</dbReference>
<name>A0A9P8XU62_9PEZI</name>
<keyword evidence="3" id="KW-0805">Transcription regulation</keyword>
<dbReference type="GO" id="GO:0003677">
    <property type="term" value="F:DNA binding"/>
    <property type="evidence" value="ECO:0007669"/>
    <property type="project" value="UniProtKB-KW"/>
</dbReference>
<keyword evidence="6" id="KW-0539">Nucleus</keyword>
<dbReference type="GO" id="GO:0000981">
    <property type="term" value="F:DNA-binding transcription factor activity, RNA polymerase II-specific"/>
    <property type="evidence" value="ECO:0007669"/>
    <property type="project" value="InterPro"/>
</dbReference>
<dbReference type="InterPro" id="IPR052360">
    <property type="entry name" value="Transcr_Regulatory_Proteins"/>
</dbReference>
<dbReference type="Pfam" id="PF00172">
    <property type="entry name" value="Zn_clus"/>
    <property type="match status" value="1"/>
</dbReference>
<dbReference type="InterPro" id="IPR001138">
    <property type="entry name" value="Zn2Cys6_DnaBD"/>
</dbReference>
<dbReference type="EMBL" id="JAGTJQ010000011">
    <property type="protein sequence ID" value="KAH7018173.1"/>
    <property type="molecule type" value="Genomic_DNA"/>
</dbReference>
<evidence type="ECO:0000256" key="5">
    <source>
        <dbReference type="ARBA" id="ARBA00023163"/>
    </source>
</evidence>
<feature type="compositionally biased region" description="Low complexity" evidence="7">
    <location>
        <begin position="464"/>
        <end position="499"/>
    </location>
</feature>
<evidence type="ECO:0000313" key="9">
    <source>
        <dbReference type="EMBL" id="KAH7018173.1"/>
    </source>
</evidence>
<dbReference type="PROSITE" id="PS00463">
    <property type="entry name" value="ZN2_CY6_FUNGAL_1"/>
    <property type="match status" value="1"/>
</dbReference>
<protein>
    <recommendedName>
        <fullName evidence="8">Zn(2)-C6 fungal-type domain-containing protein</fullName>
    </recommendedName>
</protein>
<dbReference type="SMART" id="SM00066">
    <property type="entry name" value="GAL4"/>
    <property type="match status" value="1"/>
</dbReference>
<dbReference type="PANTHER" id="PTHR36206">
    <property type="entry name" value="ASPERCRYPTIN BIOSYNTHESIS CLUSTER-SPECIFIC TRANSCRIPTION REGULATOR ATNN-RELATED"/>
    <property type="match status" value="1"/>
</dbReference>
<evidence type="ECO:0000256" key="1">
    <source>
        <dbReference type="ARBA" id="ARBA00022723"/>
    </source>
</evidence>
<dbReference type="Gene3D" id="4.10.240.10">
    <property type="entry name" value="Zn(2)-C6 fungal-type DNA-binding domain"/>
    <property type="match status" value="1"/>
</dbReference>
<evidence type="ECO:0000256" key="6">
    <source>
        <dbReference type="ARBA" id="ARBA00023242"/>
    </source>
</evidence>
<accession>A0A9P8XU62</accession>
<evidence type="ECO:0000313" key="10">
    <source>
        <dbReference type="Proteomes" id="UP000756346"/>
    </source>
</evidence>
<dbReference type="GO" id="GO:0008270">
    <property type="term" value="F:zinc ion binding"/>
    <property type="evidence" value="ECO:0007669"/>
    <property type="project" value="InterPro"/>
</dbReference>